<dbReference type="Gene3D" id="3.40.50.300">
    <property type="entry name" value="P-loop containing nucleotide triphosphate hydrolases"/>
    <property type="match status" value="2"/>
</dbReference>
<keyword evidence="7 9" id="KW-0472">Membrane</keyword>
<protein>
    <submittedName>
        <fullName evidence="11">DEKNAAC102317</fullName>
    </submittedName>
</protein>
<sequence length="1328" mass="150761">MDTIFAETIPTSVWFDGLTVEERIRTGGSSSSPLFAANIDSPSTIRNLRSKKTGVRILNNVSLKVDPGELCLILGAPKHANSLLLREISSHKSNSQAQFSDLLSRSQLVFCSYEDLHYPYLTVRQTLDLALRWKLPRLNSKQRLDVTKELLSSVGMDHTLDTRVGDEFFRGISGGERRRLSLLEALIAGGSVNCFDNATRGLDSATAAKVLDVLRQVAAKYGPSFIMTLYQGSQDVYDKFDKVVVVFNGQQIYYGPAKEVESYFSRLGYHRSSSRQTTMELIDLILDTEISFDEKRGIIDPSMGGSIPHTVDQLSLAWRKSPEYAALQNATQANSTSTSKISSTTYRSNLLRQFRTCFIRNFTNNVKSWPFYAAQLVTMIFLAICIGTLFLRLKMDTMGSFSRGSVIFFALLLFTFIAVSEVKINFGNSLVITRQSCNYLFYRPWVDSLSDIIAEIPFKLAEELIFLVIFYFLVNMNGNAGNFFSFYLFLSITILVVDQFYHMISRLSPTVAVATSLSGLALLWLAMYATYVVQQSQIKVWFKYWLMYTDPLMYAFESLLSTQLHKQIMHCNTVIPSGTPMYDSIPYEQRMCAWQGASLGNDFVRGDDYLKEAFGYKYSHVWRNLGILFIFFVGFTVIELIGIELTIADRGLDSLKLVEYRRKEEQVEEEPSRLAISALDKASSSSSDEQTANGLLTATATAVPTTTYYWQDLSYFLGNGSCLLQGISGYVKTGELVALMGASGAGKTTLLNALAGRYTQGSVVCGHMSTMGGVIGYVEQQEMFVEELTVKEALEIYASLQQAHDSSAHIEQILRLLGLDRYSNFQLRGLPLEQRKKVSLGIELVNRPTLLFVDEITSGLDDLSAYNIVKCLQDLARNAHIAILCTVHQPSPSLMGKFDRLLLLKRDGQQTYYGGINSAVDFFSHHELRRCGENENIVDYMIELTGDESVDWQEYWRSSGQSTNLERMLEDEVEEVEKTDMRKGSANFSYFHQFSIILRRTAIEVFRNKNYVFAKVGLYVFSGLFIGFSFWKVDYSIKSLQSSMFAIFLILCVCSPLIHQIQDRCNPAKLLYELREFRDYHWSILPLCQIIVEAPLAIVSASLSFLCFFFTWDINESSVRAGYFYLDYAIMFQLYYVTFAIGVLYFSPNELIGDVYSSLFFALMVVFCGAMQPYSMIPAFWKYTVYYESPFTYFLQNLMTDLFDNRPIVCQANEYALLSPQLGMNCQQYLQQYIDINGGYLKNGDETIYCTYCEYTSGQDFTKNLNMYFSNHWRNFGIMWIFVVANVVLMLMAYKAMLKYRGRGRGKGKKPQQAIEPSSQASEGKQFS</sequence>
<feature type="transmembrane region" description="Helical" evidence="9">
    <location>
        <begin position="403"/>
        <end position="420"/>
    </location>
</feature>
<keyword evidence="2" id="KW-0813">Transport</keyword>
<evidence type="ECO:0000256" key="4">
    <source>
        <dbReference type="ARBA" id="ARBA00022741"/>
    </source>
</evidence>
<organism evidence="11 12">
    <name type="scientific">Brettanomyces naardenensis</name>
    <name type="common">Yeast</name>
    <dbReference type="NCBI Taxonomy" id="13370"/>
    <lineage>
        <taxon>Eukaryota</taxon>
        <taxon>Fungi</taxon>
        <taxon>Dikarya</taxon>
        <taxon>Ascomycota</taxon>
        <taxon>Saccharomycotina</taxon>
        <taxon>Pichiomycetes</taxon>
        <taxon>Pichiales</taxon>
        <taxon>Pichiaceae</taxon>
        <taxon>Brettanomyces</taxon>
    </lineage>
</organism>
<feature type="transmembrane region" description="Helical" evidence="9">
    <location>
        <begin position="1124"/>
        <end position="1147"/>
    </location>
</feature>
<feature type="transmembrane region" description="Helical" evidence="9">
    <location>
        <begin position="625"/>
        <end position="647"/>
    </location>
</feature>
<keyword evidence="5" id="KW-0067">ATP-binding</keyword>
<dbReference type="InterPro" id="IPR010929">
    <property type="entry name" value="PDR_CDR_ABC"/>
</dbReference>
<keyword evidence="12" id="KW-1185">Reference proteome</keyword>
<keyword evidence="3 9" id="KW-0812">Transmembrane</keyword>
<dbReference type="InterPro" id="IPR003439">
    <property type="entry name" value="ABC_transporter-like_ATP-bd"/>
</dbReference>
<feature type="domain" description="ABC transporter" evidence="10">
    <location>
        <begin position="43"/>
        <end position="273"/>
    </location>
</feature>
<dbReference type="InterPro" id="IPR003593">
    <property type="entry name" value="AAA+_ATPase"/>
</dbReference>
<dbReference type="EMBL" id="CAACVR010000012">
    <property type="protein sequence ID" value="VEU21796.1"/>
    <property type="molecule type" value="Genomic_DNA"/>
</dbReference>
<dbReference type="GO" id="GO:0140359">
    <property type="term" value="F:ABC-type transporter activity"/>
    <property type="evidence" value="ECO:0007669"/>
    <property type="project" value="InterPro"/>
</dbReference>
<feature type="domain" description="ABC transporter" evidence="10">
    <location>
        <begin position="708"/>
        <end position="932"/>
    </location>
</feature>
<keyword evidence="6 9" id="KW-1133">Transmembrane helix</keyword>
<feature type="transmembrane region" description="Helical" evidence="9">
    <location>
        <begin position="1043"/>
        <end position="1061"/>
    </location>
</feature>
<dbReference type="SMART" id="SM00382">
    <property type="entry name" value="AAA"/>
    <property type="match status" value="1"/>
</dbReference>
<dbReference type="STRING" id="13370.A0A448YLN5"/>
<evidence type="ECO:0000259" key="10">
    <source>
        <dbReference type="PROSITE" id="PS50893"/>
    </source>
</evidence>
<dbReference type="InterPro" id="IPR013525">
    <property type="entry name" value="ABC2_TM"/>
</dbReference>
<dbReference type="SUPFAM" id="SSF52540">
    <property type="entry name" value="P-loop containing nucleoside triphosphate hydrolases"/>
    <property type="match status" value="2"/>
</dbReference>
<evidence type="ECO:0000313" key="11">
    <source>
        <dbReference type="EMBL" id="VEU21796.1"/>
    </source>
</evidence>
<feature type="transmembrane region" description="Helical" evidence="9">
    <location>
        <begin position="486"/>
        <end position="504"/>
    </location>
</feature>
<evidence type="ECO:0000256" key="8">
    <source>
        <dbReference type="SAM" id="MobiDB-lite"/>
    </source>
</evidence>
<evidence type="ECO:0000256" key="5">
    <source>
        <dbReference type="ARBA" id="ARBA00022840"/>
    </source>
</evidence>
<comment type="subcellular location">
    <subcellularLocation>
        <location evidence="1">Membrane</location>
        <topology evidence="1">Multi-pass membrane protein</topology>
    </subcellularLocation>
</comment>
<dbReference type="InParanoid" id="A0A448YLN5"/>
<dbReference type="GO" id="GO:0016020">
    <property type="term" value="C:membrane"/>
    <property type="evidence" value="ECO:0007669"/>
    <property type="project" value="UniProtKB-SubCell"/>
</dbReference>
<proteinExistence type="predicted"/>
<dbReference type="GO" id="GO:0016887">
    <property type="term" value="F:ATP hydrolysis activity"/>
    <property type="evidence" value="ECO:0007669"/>
    <property type="project" value="InterPro"/>
</dbReference>
<keyword evidence="4" id="KW-0547">Nucleotide-binding</keyword>
<dbReference type="Pfam" id="PF06422">
    <property type="entry name" value="PDR_CDR"/>
    <property type="match status" value="2"/>
</dbReference>
<dbReference type="PROSITE" id="PS00211">
    <property type="entry name" value="ABC_TRANSPORTER_1"/>
    <property type="match status" value="1"/>
</dbReference>
<feature type="transmembrane region" description="Helical" evidence="9">
    <location>
        <begin position="510"/>
        <end position="533"/>
    </location>
</feature>
<feature type="transmembrane region" description="Helical" evidence="9">
    <location>
        <begin position="369"/>
        <end position="391"/>
    </location>
</feature>
<dbReference type="PANTHER" id="PTHR19241">
    <property type="entry name" value="ATP-BINDING CASSETTE TRANSPORTER"/>
    <property type="match status" value="1"/>
</dbReference>
<feature type="transmembrane region" description="Helical" evidence="9">
    <location>
        <begin position="1277"/>
        <end position="1297"/>
    </location>
</feature>
<evidence type="ECO:0000256" key="1">
    <source>
        <dbReference type="ARBA" id="ARBA00004141"/>
    </source>
</evidence>
<feature type="transmembrane region" description="Helical" evidence="9">
    <location>
        <begin position="1012"/>
        <end position="1031"/>
    </location>
</feature>
<dbReference type="Pfam" id="PF00005">
    <property type="entry name" value="ABC_tran"/>
    <property type="match status" value="2"/>
</dbReference>
<feature type="transmembrane region" description="Helical" evidence="9">
    <location>
        <begin position="452"/>
        <end position="474"/>
    </location>
</feature>
<dbReference type="PROSITE" id="PS50893">
    <property type="entry name" value="ABC_TRANSPORTER_2"/>
    <property type="match status" value="2"/>
</dbReference>
<dbReference type="Proteomes" id="UP000290900">
    <property type="component" value="Unassembled WGS sequence"/>
</dbReference>
<accession>A0A448YLN5</accession>
<reference evidence="11 12" key="1">
    <citation type="submission" date="2018-12" db="EMBL/GenBank/DDBJ databases">
        <authorList>
            <person name="Tiukova I."/>
            <person name="Dainat J."/>
        </authorList>
    </citation>
    <scope>NUCLEOTIDE SEQUENCE [LARGE SCALE GENOMIC DNA]</scope>
</reference>
<evidence type="ECO:0000256" key="3">
    <source>
        <dbReference type="ARBA" id="ARBA00022692"/>
    </source>
</evidence>
<dbReference type="InterPro" id="IPR017871">
    <property type="entry name" value="ABC_transporter-like_CS"/>
</dbReference>
<evidence type="ECO:0000256" key="9">
    <source>
        <dbReference type="SAM" id="Phobius"/>
    </source>
</evidence>
<name>A0A448YLN5_BRENA</name>
<evidence type="ECO:0000256" key="6">
    <source>
        <dbReference type="ARBA" id="ARBA00022989"/>
    </source>
</evidence>
<evidence type="ECO:0000313" key="12">
    <source>
        <dbReference type="Proteomes" id="UP000290900"/>
    </source>
</evidence>
<dbReference type="Pfam" id="PF01061">
    <property type="entry name" value="ABC2_membrane"/>
    <property type="match status" value="2"/>
</dbReference>
<feature type="compositionally biased region" description="Polar residues" evidence="8">
    <location>
        <begin position="1315"/>
        <end position="1328"/>
    </location>
</feature>
<feature type="transmembrane region" description="Helical" evidence="9">
    <location>
        <begin position="1159"/>
        <end position="1181"/>
    </location>
</feature>
<dbReference type="OrthoDB" id="66620at2759"/>
<dbReference type="InterPro" id="IPR027417">
    <property type="entry name" value="P-loop_NTPase"/>
</dbReference>
<dbReference type="GO" id="GO:0005524">
    <property type="term" value="F:ATP binding"/>
    <property type="evidence" value="ECO:0007669"/>
    <property type="project" value="UniProtKB-KW"/>
</dbReference>
<feature type="region of interest" description="Disordered" evidence="8">
    <location>
        <begin position="1303"/>
        <end position="1328"/>
    </location>
</feature>
<gene>
    <name evidence="11" type="ORF">BRENAR_LOCUS2528</name>
</gene>
<feature type="transmembrane region" description="Helical" evidence="9">
    <location>
        <begin position="1082"/>
        <end position="1112"/>
    </location>
</feature>
<evidence type="ECO:0000256" key="7">
    <source>
        <dbReference type="ARBA" id="ARBA00023136"/>
    </source>
</evidence>
<evidence type="ECO:0000256" key="2">
    <source>
        <dbReference type="ARBA" id="ARBA00022448"/>
    </source>
</evidence>